<keyword evidence="1" id="KW-0812">Transmembrane</keyword>
<evidence type="ECO:0000313" key="3">
    <source>
        <dbReference type="Proteomes" id="UP000251561"/>
    </source>
</evidence>
<keyword evidence="1" id="KW-1133">Transmembrane helix</keyword>
<evidence type="ECO:0000256" key="1">
    <source>
        <dbReference type="SAM" id="Phobius"/>
    </source>
</evidence>
<dbReference type="EMBL" id="CP030261">
    <property type="protein sequence ID" value="AXB57142.1"/>
    <property type="molecule type" value="Genomic_DNA"/>
</dbReference>
<dbReference type="Proteomes" id="UP000251561">
    <property type="component" value="Chromosome"/>
</dbReference>
<feature type="transmembrane region" description="Helical" evidence="1">
    <location>
        <begin position="29"/>
        <end position="58"/>
    </location>
</feature>
<keyword evidence="3" id="KW-1185">Reference proteome</keyword>
<keyword evidence="1" id="KW-0472">Membrane</keyword>
<dbReference type="AlphaFoldDB" id="A0A344LTA0"/>
<sequence>MKVSLNNKLKRLFCDYTSNKGEKSFLNSYIFFLFLRLINLYSIDYLLYFVGKILFLYYKLIMFELKNNYKTNNL</sequence>
<organism evidence="2 3">
    <name type="scientific">Flavobacterium fluviale</name>
    <dbReference type="NCBI Taxonomy" id="2249356"/>
    <lineage>
        <taxon>Bacteria</taxon>
        <taxon>Pseudomonadati</taxon>
        <taxon>Bacteroidota</taxon>
        <taxon>Flavobacteriia</taxon>
        <taxon>Flavobacteriales</taxon>
        <taxon>Flavobacteriaceae</taxon>
        <taxon>Flavobacterium</taxon>
    </lineage>
</organism>
<name>A0A344LTA0_9FLAO</name>
<accession>A0A344LTA0</accession>
<protein>
    <submittedName>
        <fullName evidence="2">Uncharacterized protein</fullName>
    </submittedName>
</protein>
<gene>
    <name evidence="2" type="ORF">HYN86_11260</name>
</gene>
<proteinExistence type="predicted"/>
<evidence type="ECO:0000313" key="2">
    <source>
        <dbReference type="EMBL" id="AXB57142.1"/>
    </source>
</evidence>
<reference evidence="2 3" key="1">
    <citation type="submission" date="2018-06" db="EMBL/GenBank/DDBJ databases">
        <title>Genome sequencing of Flavobacterium.</title>
        <authorList>
            <person name="Baek M.-G."/>
            <person name="Yi H."/>
        </authorList>
    </citation>
    <scope>NUCLEOTIDE SEQUENCE [LARGE SCALE GENOMIC DNA]</scope>
    <source>
        <strain evidence="2 3">HYN0086</strain>
    </source>
</reference>
<dbReference type="KEGG" id="ffl:HYN86_11260"/>